<gene>
    <name evidence="8" type="ORF">SEPMUDRAFT_135775</name>
</gene>
<evidence type="ECO:0000256" key="4">
    <source>
        <dbReference type="ARBA" id="ARBA00023004"/>
    </source>
</evidence>
<keyword evidence="7" id="KW-1133">Transmembrane helix</keyword>
<dbReference type="InterPro" id="IPR001128">
    <property type="entry name" value="Cyt_P450"/>
</dbReference>
<organism evidence="8 9">
    <name type="scientific">Sphaerulina musiva (strain SO2202)</name>
    <name type="common">Poplar stem canker fungus</name>
    <name type="synonym">Septoria musiva</name>
    <dbReference type="NCBI Taxonomy" id="692275"/>
    <lineage>
        <taxon>Eukaryota</taxon>
        <taxon>Fungi</taxon>
        <taxon>Dikarya</taxon>
        <taxon>Ascomycota</taxon>
        <taxon>Pezizomycotina</taxon>
        <taxon>Dothideomycetes</taxon>
        <taxon>Dothideomycetidae</taxon>
        <taxon>Mycosphaerellales</taxon>
        <taxon>Mycosphaerellaceae</taxon>
        <taxon>Sphaerulina</taxon>
    </lineage>
</organism>
<keyword evidence="7" id="KW-0472">Membrane</keyword>
<dbReference type="GO" id="GO:0005506">
    <property type="term" value="F:iron ion binding"/>
    <property type="evidence" value="ECO:0007669"/>
    <property type="project" value="InterPro"/>
</dbReference>
<feature type="binding site" description="axial binding residue" evidence="5">
    <location>
        <position position="462"/>
    </location>
    <ligand>
        <name>heme</name>
        <dbReference type="ChEBI" id="CHEBI:30413"/>
    </ligand>
    <ligandPart>
        <name>Fe</name>
        <dbReference type="ChEBI" id="CHEBI:18248"/>
    </ligandPart>
</feature>
<evidence type="ECO:0000256" key="5">
    <source>
        <dbReference type="PIRSR" id="PIRSR602401-1"/>
    </source>
</evidence>
<dbReference type="GO" id="GO:0016705">
    <property type="term" value="F:oxidoreductase activity, acting on paired donors, with incorporation or reduction of molecular oxygen"/>
    <property type="evidence" value="ECO:0007669"/>
    <property type="project" value="InterPro"/>
</dbReference>
<keyword evidence="5 6" id="KW-0349">Heme</keyword>
<dbReference type="HOGENOM" id="CLU_001570_14_2_1"/>
<dbReference type="PANTHER" id="PTHR24305:SF232">
    <property type="entry name" value="P450, PUTATIVE (EUROFUNG)-RELATED"/>
    <property type="match status" value="1"/>
</dbReference>
<dbReference type="CDD" id="cd00302">
    <property type="entry name" value="cytochrome_P450"/>
    <property type="match status" value="1"/>
</dbReference>
<dbReference type="PANTHER" id="PTHR24305">
    <property type="entry name" value="CYTOCHROME P450"/>
    <property type="match status" value="1"/>
</dbReference>
<dbReference type="InterPro" id="IPR017972">
    <property type="entry name" value="Cyt_P450_CS"/>
</dbReference>
<accession>N1QH67</accession>
<dbReference type="InterPro" id="IPR002401">
    <property type="entry name" value="Cyt_P450_E_grp-I"/>
</dbReference>
<dbReference type="GO" id="GO:0020037">
    <property type="term" value="F:heme binding"/>
    <property type="evidence" value="ECO:0007669"/>
    <property type="project" value="InterPro"/>
</dbReference>
<dbReference type="RefSeq" id="XP_016757475.1">
    <property type="nucleotide sequence ID" value="XM_016902730.1"/>
</dbReference>
<reference evidence="8 9" key="1">
    <citation type="journal article" date="2012" name="PLoS Pathog.">
        <title>Diverse lifestyles and strategies of plant pathogenesis encoded in the genomes of eighteen Dothideomycetes fungi.</title>
        <authorList>
            <person name="Ohm R.A."/>
            <person name="Feau N."/>
            <person name="Henrissat B."/>
            <person name="Schoch C.L."/>
            <person name="Horwitz B.A."/>
            <person name="Barry K.W."/>
            <person name="Condon B.J."/>
            <person name="Copeland A.C."/>
            <person name="Dhillon B."/>
            <person name="Glaser F."/>
            <person name="Hesse C.N."/>
            <person name="Kosti I."/>
            <person name="LaButti K."/>
            <person name="Lindquist E.A."/>
            <person name="Lucas S."/>
            <person name="Salamov A.A."/>
            <person name="Bradshaw R.E."/>
            <person name="Ciuffetti L."/>
            <person name="Hamelin R.C."/>
            <person name="Kema G.H.J."/>
            <person name="Lawrence C."/>
            <person name="Scott J.A."/>
            <person name="Spatafora J.W."/>
            <person name="Turgeon B.G."/>
            <person name="de Wit P.J.G.M."/>
            <person name="Zhong S."/>
            <person name="Goodwin S.B."/>
            <person name="Grigoriev I.V."/>
        </authorList>
    </citation>
    <scope>NUCLEOTIDE SEQUENCE [LARGE SCALE GENOMIC DNA]</scope>
    <source>
        <strain evidence="8 9">SO2202</strain>
    </source>
</reference>
<dbReference type="SUPFAM" id="SSF48264">
    <property type="entry name" value="Cytochrome P450"/>
    <property type="match status" value="1"/>
</dbReference>
<dbReference type="InterPro" id="IPR036396">
    <property type="entry name" value="Cyt_P450_sf"/>
</dbReference>
<dbReference type="EMBL" id="KB456269">
    <property type="protein sequence ID" value="EMF09354.1"/>
    <property type="molecule type" value="Genomic_DNA"/>
</dbReference>
<evidence type="ECO:0000256" key="6">
    <source>
        <dbReference type="RuleBase" id="RU000461"/>
    </source>
</evidence>
<comment type="cofactor">
    <cofactor evidence="1 5">
        <name>heme</name>
        <dbReference type="ChEBI" id="CHEBI:30413"/>
    </cofactor>
</comment>
<dbReference type="Pfam" id="PF00067">
    <property type="entry name" value="p450"/>
    <property type="match status" value="1"/>
</dbReference>
<dbReference type="OrthoDB" id="655030at2759"/>
<evidence type="ECO:0000313" key="8">
    <source>
        <dbReference type="EMBL" id="EMF09354.1"/>
    </source>
</evidence>
<evidence type="ECO:0000256" key="1">
    <source>
        <dbReference type="ARBA" id="ARBA00001971"/>
    </source>
</evidence>
<feature type="transmembrane region" description="Helical" evidence="7">
    <location>
        <begin position="6"/>
        <end position="31"/>
    </location>
</feature>
<name>N1QH67_SPHMS</name>
<sequence>MAISTLYNSIIVTAPYVLSLIAFTLILQYIYQCWKAYRSPLSQLPGPWYAPFTGVHLTLGFARGTVWRMVEAGHVKYGPFMRLGPRQVWISDKVALKQIIQQIDLPKVMMYAEISREKESAGLFGEVRPLVHKRLRTTMTPAFTVTYLDKLDTLFQKPVRDMMNAYHDRLGSNYGSEGVKVNLMDDLHRIALEIMGECAFGRGFGSVAPDTVPEPGFSLKAWQEIPRAAFSGCQRRYALVYFKRALRRFGIHLKFDWPAEMVTAIESVVNRRREKSDNERQDLLQHLITKGVRPDNGNKMNSRDILDNLSELLLAGAETTSATMCYLFLELARNPEVRKKLMDTLPLLSVSDPLLDGVNIRKDPRYQYLEACIKENLRMHPIASELGRRTLKDPVTLNGVVIPPYTVVSASYRAIHLNEEYWPQADRFWPERFLPADHPLKDHAPDADLSAYFPFSGGAHSCIGMNFAWHEMRVVIANYMARFDVVEVPNQKLDIRQFITMQFHDGNWNAVLYPRASSEV</sequence>
<dbReference type="AlphaFoldDB" id="N1QH67"/>
<dbReference type="PRINTS" id="PR00463">
    <property type="entry name" value="EP450I"/>
</dbReference>
<dbReference type="PRINTS" id="PR00385">
    <property type="entry name" value="P450"/>
</dbReference>
<keyword evidence="4 5" id="KW-0408">Iron</keyword>
<dbReference type="Gene3D" id="1.10.630.10">
    <property type="entry name" value="Cytochrome P450"/>
    <property type="match status" value="1"/>
</dbReference>
<dbReference type="InterPro" id="IPR050121">
    <property type="entry name" value="Cytochrome_P450_monoxygenase"/>
</dbReference>
<evidence type="ECO:0000256" key="7">
    <source>
        <dbReference type="SAM" id="Phobius"/>
    </source>
</evidence>
<comment type="similarity">
    <text evidence="2 6">Belongs to the cytochrome P450 family.</text>
</comment>
<evidence type="ECO:0000256" key="3">
    <source>
        <dbReference type="ARBA" id="ARBA00022723"/>
    </source>
</evidence>
<dbReference type="OMA" id="GPWYAPL"/>
<dbReference type="PROSITE" id="PS00086">
    <property type="entry name" value="CYTOCHROME_P450"/>
    <property type="match status" value="1"/>
</dbReference>
<dbReference type="GeneID" id="27899867"/>
<keyword evidence="6" id="KW-0503">Monooxygenase</keyword>
<keyword evidence="3 5" id="KW-0479">Metal-binding</keyword>
<dbReference type="GO" id="GO:0004497">
    <property type="term" value="F:monooxygenase activity"/>
    <property type="evidence" value="ECO:0007669"/>
    <property type="project" value="UniProtKB-KW"/>
</dbReference>
<evidence type="ECO:0000256" key="2">
    <source>
        <dbReference type="ARBA" id="ARBA00010617"/>
    </source>
</evidence>
<dbReference type="STRING" id="692275.N1QH67"/>
<keyword evidence="6" id="KW-0560">Oxidoreductase</keyword>
<evidence type="ECO:0000313" key="9">
    <source>
        <dbReference type="Proteomes" id="UP000016931"/>
    </source>
</evidence>
<proteinExistence type="inferred from homology"/>
<protein>
    <submittedName>
        <fullName evidence="8">Cytochrome P450</fullName>
    </submittedName>
</protein>
<dbReference type="Proteomes" id="UP000016931">
    <property type="component" value="Unassembled WGS sequence"/>
</dbReference>
<keyword evidence="7" id="KW-0812">Transmembrane</keyword>
<dbReference type="eggNOG" id="KOG0158">
    <property type="taxonomic scope" value="Eukaryota"/>
</dbReference>
<keyword evidence="9" id="KW-1185">Reference proteome</keyword>